<keyword evidence="3" id="KW-1185">Reference proteome</keyword>
<protein>
    <submittedName>
        <fullName evidence="2">Uncharacterized protein</fullName>
    </submittedName>
</protein>
<feature type="compositionally biased region" description="Polar residues" evidence="1">
    <location>
        <begin position="173"/>
        <end position="182"/>
    </location>
</feature>
<comment type="caution">
    <text evidence="2">The sequence shown here is derived from an EMBL/GenBank/DDBJ whole genome shotgun (WGS) entry which is preliminary data.</text>
</comment>
<evidence type="ECO:0000313" key="2">
    <source>
        <dbReference type="EMBL" id="KAF7371658.1"/>
    </source>
</evidence>
<dbReference type="Proteomes" id="UP000620124">
    <property type="component" value="Unassembled WGS sequence"/>
</dbReference>
<dbReference type="AlphaFoldDB" id="A0A8H6Z2Z1"/>
<feature type="region of interest" description="Disordered" evidence="1">
    <location>
        <begin position="173"/>
        <end position="199"/>
    </location>
</feature>
<gene>
    <name evidence="2" type="ORF">MVEN_00021600</name>
</gene>
<name>A0A8H6Z2Z1_9AGAR</name>
<organism evidence="2 3">
    <name type="scientific">Mycena venus</name>
    <dbReference type="NCBI Taxonomy" id="2733690"/>
    <lineage>
        <taxon>Eukaryota</taxon>
        <taxon>Fungi</taxon>
        <taxon>Dikarya</taxon>
        <taxon>Basidiomycota</taxon>
        <taxon>Agaricomycotina</taxon>
        <taxon>Agaricomycetes</taxon>
        <taxon>Agaricomycetidae</taxon>
        <taxon>Agaricales</taxon>
        <taxon>Marasmiineae</taxon>
        <taxon>Mycenaceae</taxon>
        <taxon>Mycena</taxon>
    </lineage>
</organism>
<evidence type="ECO:0000313" key="3">
    <source>
        <dbReference type="Proteomes" id="UP000620124"/>
    </source>
</evidence>
<dbReference type="EMBL" id="JACAZI010000001">
    <property type="protein sequence ID" value="KAF7371658.1"/>
    <property type="molecule type" value="Genomic_DNA"/>
</dbReference>
<reference evidence="2" key="1">
    <citation type="submission" date="2020-05" db="EMBL/GenBank/DDBJ databases">
        <title>Mycena genomes resolve the evolution of fungal bioluminescence.</title>
        <authorList>
            <person name="Tsai I.J."/>
        </authorList>
    </citation>
    <scope>NUCLEOTIDE SEQUENCE</scope>
    <source>
        <strain evidence="2">CCC161011</strain>
    </source>
</reference>
<evidence type="ECO:0000256" key="1">
    <source>
        <dbReference type="SAM" id="MobiDB-lite"/>
    </source>
</evidence>
<sequence>MVSRLRSRSRSPPSSSLVQWLALADLTLRCTIVQAPADVLLLPHARRALYISIFPSSAVQSYFAFIHLFPASSVRDLRLDAIAPCSLLAIACLMGDQSMVVWTDSLRDAGRDELRLHLQSFLVLRLILSSFFIHPAAVSARLHATDYIKVRLPILPPLTRCANKVRAHTPNLKQTHWNRTSGSGSGFAKNGESAEPNPP</sequence>
<accession>A0A8H6Z2Z1</accession>
<proteinExistence type="predicted"/>